<protein>
    <submittedName>
        <fullName evidence="2">Uncharacterized protein</fullName>
    </submittedName>
</protein>
<dbReference type="EMBL" id="SLXH01000014">
    <property type="protein sequence ID" value="TCP17066.1"/>
    <property type="molecule type" value="Genomic_DNA"/>
</dbReference>
<gene>
    <name evidence="2" type="ORF">EV674_11421</name>
</gene>
<organism evidence="2 3">
    <name type="scientific">Simplicispira metamorpha</name>
    <dbReference type="NCBI Taxonomy" id="80881"/>
    <lineage>
        <taxon>Bacteria</taxon>
        <taxon>Pseudomonadati</taxon>
        <taxon>Pseudomonadota</taxon>
        <taxon>Betaproteobacteria</taxon>
        <taxon>Burkholderiales</taxon>
        <taxon>Comamonadaceae</taxon>
        <taxon>Simplicispira</taxon>
    </lineage>
</organism>
<reference evidence="2 3" key="1">
    <citation type="submission" date="2019-03" db="EMBL/GenBank/DDBJ databases">
        <title>Genomic Encyclopedia of Type Strains, Phase IV (KMG-IV): sequencing the most valuable type-strain genomes for metagenomic binning, comparative biology and taxonomic classification.</title>
        <authorList>
            <person name="Goeker M."/>
        </authorList>
    </citation>
    <scope>NUCLEOTIDE SEQUENCE [LARGE SCALE GENOMIC DNA]</scope>
    <source>
        <strain evidence="2 3">DSM 1837</strain>
    </source>
</reference>
<feature type="region of interest" description="Disordered" evidence="1">
    <location>
        <begin position="1"/>
        <end position="28"/>
    </location>
</feature>
<sequence length="95" mass="10582">MGEWSGAGAQKFRGGRVSKSNKSNHMEGWAGVGARRGEWGLRAGPLRCFIMDNIPFCLGHLYISAQFVHLRFNPFRDGCTSQWVMGHGPGLRFDI</sequence>
<accession>A0A4V6NQB5</accession>
<name>A0A4V6NQB5_9BURK</name>
<dbReference type="Proteomes" id="UP000295182">
    <property type="component" value="Unassembled WGS sequence"/>
</dbReference>
<proteinExistence type="predicted"/>
<keyword evidence="3" id="KW-1185">Reference proteome</keyword>
<comment type="caution">
    <text evidence="2">The sequence shown here is derived from an EMBL/GenBank/DDBJ whole genome shotgun (WGS) entry which is preliminary data.</text>
</comment>
<evidence type="ECO:0000313" key="2">
    <source>
        <dbReference type="EMBL" id="TCP17066.1"/>
    </source>
</evidence>
<evidence type="ECO:0000313" key="3">
    <source>
        <dbReference type="Proteomes" id="UP000295182"/>
    </source>
</evidence>
<evidence type="ECO:0000256" key="1">
    <source>
        <dbReference type="SAM" id="MobiDB-lite"/>
    </source>
</evidence>
<dbReference type="AlphaFoldDB" id="A0A4V6NQB5"/>